<feature type="compositionally biased region" description="Polar residues" evidence="1">
    <location>
        <begin position="59"/>
        <end position="72"/>
    </location>
</feature>
<dbReference type="InterPro" id="IPR013103">
    <property type="entry name" value="RVT_2"/>
</dbReference>
<evidence type="ECO:0000256" key="1">
    <source>
        <dbReference type="SAM" id="MobiDB-lite"/>
    </source>
</evidence>
<feature type="domain" description="Reverse transcriptase Ty1/copia-type" evidence="2">
    <location>
        <begin position="135"/>
        <end position="245"/>
    </location>
</feature>
<gene>
    <name evidence="3" type="ORF">Tco_0679738</name>
</gene>
<organism evidence="3 4">
    <name type="scientific">Tanacetum coccineum</name>
    <dbReference type="NCBI Taxonomy" id="301880"/>
    <lineage>
        <taxon>Eukaryota</taxon>
        <taxon>Viridiplantae</taxon>
        <taxon>Streptophyta</taxon>
        <taxon>Embryophyta</taxon>
        <taxon>Tracheophyta</taxon>
        <taxon>Spermatophyta</taxon>
        <taxon>Magnoliopsida</taxon>
        <taxon>eudicotyledons</taxon>
        <taxon>Gunneridae</taxon>
        <taxon>Pentapetalae</taxon>
        <taxon>asterids</taxon>
        <taxon>campanulids</taxon>
        <taxon>Asterales</taxon>
        <taxon>Asteraceae</taxon>
        <taxon>Asteroideae</taxon>
        <taxon>Anthemideae</taxon>
        <taxon>Anthemidinae</taxon>
        <taxon>Tanacetum</taxon>
    </lineage>
</organism>
<evidence type="ECO:0000313" key="4">
    <source>
        <dbReference type="Proteomes" id="UP001151760"/>
    </source>
</evidence>
<keyword evidence="4" id="KW-1185">Reference proteome</keyword>
<dbReference type="EMBL" id="BQNB010009558">
    <property type="protein sequence ID" value="GJS65174.1"/>
    <property type="molecule type" value="Genomic_DNA"/>
</dbReference>
<reference evidence="3" key="1">
    <citation type="journal article" date="2022" name="Int. J. Mol. Sci.">
        <title>Draft Genome of Tanacetum Coccineum: Genomic Comparison of Closely Related Tanacetum-Family Plants.</title>
        <authorList>
            <person name="Yamashiro T."/>
            <person name="Shiraishi A."/>
            <person name="Nakayama K."/>
            <person name="Satake H."/>
        </authorList>
    </citation>
    <scope>NUCLEOTIDE SEQUENCE</scope>
</reference>
<accession>A0ABQ4XIX3</accession>
<dbReference type="Proteomes" id="UP001151760">
    <property type="component" value="Unassembled WGS sequence"/>
</dbReference>
<dbReference type="Pfam" id="PF07727">
    <property type="entry name" value="RVT_2"/>
    <property type="match status" value="1"/>
</dbReference>
<name>A0ABQ4XIX3_9ASTR</name>
<proteinExistence type="predicted"/>
<evidence type="ECO:0000313" key="3">
    <source>
        <dbReference type="EMBL" id="GJS65174.1"/>
    </source>
</evidence>
<evidence type="ECO:0000259" key="2">
    <source>
        <dbReference type="Pfam" id="PF07727"/>
    </source>
</evidence>
<sequence>MKKKGGSVHFAWIYSTSVKGYVLYNKRTRLIVESIHLRFDKIKEMSETSVANDTRPPNIGNSNVHTFNQPQDSEYRWTKDRPLTQVRGNPSKPMQARRQLATDPEIKQDELHPLCQTIVWELVDKTFWQERNQAKVGMRKKHRFEYQTIIHNKARLVAKGYAQEEGIDFEESFALVAHLEAVNIVVAYAAHKTFPVYQMDVKTAFLNGLLKEEVLMLTTRRILWIPDSSRKSLPSKNAVYGLKKAR</sequence>
<protein>
    <submittedName>
        <fullName evidence="3">Retrovirus-related pol polyprotein from transposon TNT 1-94</fullName>
    </submittedName>
</protein>
<reference evidence="3" key="2">
    <citation type="submission" date="2022-01" db="EMBL/GenBank/DDBJ databases">
        <authorList>
            <person name="Yamashiro T."/>
            <person name="Shiraishi A."/>
            <person name="Satake H."/>
            <person name="Nakayama K."/>
        </authorList>
    </citation>
    <scope>NUCLEOTIDE SEQUENCE</scope>
</reference>
<feature type="region of interest" description="Disordered" evidence="1">
    <location>
        <begin position="48"/>
        <end position="72"/>
    </location>
</feature>
<comment type="caution">
    <text evidence="3">The sequence shown here is derived from an EMBL/GenBank/DDBJ whole genome shotgun (WGS) entry which is preliminary data.</text>
</comment>